<dbReference type="EMBL" id="LAZR01028762">
    <property type="protein sequence ID" value="KKL61629.1"/>
    <property type="molecule type" value="Genomic_DNA"/>
</dbReference>
<name>A0A0F9DIZ1_9ZZZZ</name>
<keyword evidence="1" id="KW-0472">Membrane</keyword>
<feature type="transmembrane region" description="Helical" evidence="1">
    <location>
        <begin position="97"/>
        <end position="116"/>
    </location>
</feature>
<dbReference type="SUPFAM" id="SSF48317">
    <property type="entry name" value="Acid phosphatase/Vanadium-dependent haloperoxidase"/>
    <property type="match status" value="1"/>
</dbReference>
<dbReference type="SMART" id="SM00014">
    <property type="entry name" value="acidPPc"/>
    <property type="match status" value="1"/>
</dbReference>
<keyword evidence="1" id="KW-1133">Transmembrane helix</keyword>
<feature type="transmembrane region" description="Helical" evidence="1">
    <location>
        <begin position="21"/>
        <end position="43"/>
    </location>
</feature>
<keyword evidence="1" id="KW-0812">Transmembrane</keyword>
<comment type="caution">
    <text evidence="3">The sequence shown here is derived from an EMBL/GenBank/DDBJ whole genome shotgun (WGS) entry which is preliminary data.</text>
</comment>
<evidence type="ECO:0000259" key="2">
    <source>
        <dbReference type="SMART" id="SM00014"/>
    </source>
</evidence>
<dbReference type="PANTHER" id="PTHR14969">
    <property type="entry name" value="SPHINGOSINE-1-PHOSPHATE PHOSPHOHYDROLASE"/>
    <property type="match status" value="1"/>
</dbReference>
<evidence type="ECO:0000313" key="3">
    <source>
        <dbReference type="EMBL" id="KKL61629.1"/>
    </source>
</evidence>
<proteinExistence type="predicted"/>
<sequence length="181" mass="19961">MDTAAAELLARIIGTSSVFDALVIFVAEYVPYVLVLLVLVAVLRELDWRRQLFLIISTVLGVIVSRGIVTEVVRLLYQRPRPFLVLDFTPLVDAMGAAFPSGHAAFFFALAFVFLWLKRTWGWWFLAFAVMNGIARVVAGVHWITDILGGVIAGAIGFAVVFMLLRSVLAQLKIAPPSTLK</sequence>
<dbReference type="PANTHER" id="PTHR14969:SF13">
    <property type="entry name" value="AT30094P"/>
    <property type="match status" value="1"/>
</dbReference>
<dbReference type="Pfam" id="PF01569">
    <property type="entry name" value="PAP2"/>
    <property type="match status" value="1"/>
</dbReference>
<reference evidence="3" key="1">
    <citation type="journal article" date="2015" name="Nature">
        <title>Complex archaea that bridge the gap between prokaryotes and eukaryotes.</title>
        <authorList>
            <person name="Spang A."/>
            <person name="Saw J.H."/>
            <person name="Jorgensen S.L."/>
            <person name="Zaremba-Niedzwiedzka K."/>
            <person name="Martijn J."/>
            <person name="Lind A.E."/>
            <person name="van Eijk R."/>
            <person name="Schleper C."/>
            <person name="Guy L."/>
            <person name="Ettema T.J."/>
        </authorList>
    </citation>
    <scope>NUCLEOTIDE SEQUENCE</scope>
</reference>
<dbReference type="AlphaFoldDB" id="A0A0F9DIZ1"/>
<dbReference type="InterPro" id="IPR000326">
    <property type="entry name" value="PAP2/HPO"/>
</dbReference>
<dbReference type="Gene3D" id="1.20.144.10">
    <property type="entry name" value="Phosphatidic acid phosphatase type 2/haloperoxidase"/>
    <property type="match status" value="1"/>
</dbReference>
<feature type="transmembrane region" description="Helical" evidence="1">
    <location>
        <begin position="52"/>
        <end position="77"/>
    </location>
</feature>
<gene>
    <name evidence="3" type="ORF">LCGC14_2193400</name>
</gene>
<feature type="domain" description="Phosphatidic acid phosphatase type 2/haloperoxidase" evidence="2">
    <location>
        <begin position="55"/>
        <end position="162"/>
    </location>
</feature>
<accession>A0A0F9DIZ1</accession>
<evidence type="ECO:0000256" key="1">
    <source>
        <dbReference type="SAM" id="Phobius"/>
    </source>
</evidence>
<feature type="transmembrane region" description="Helical" evidence="1">
    <location>
        <begin position="147"/>
        <end position="165"/>
    </location>
</feature>
<feature type="transmembrane region" description="Helical" evidence="1">
    <location>
        <begin position="123"/>
        <end position="141"/>
    </location>
</feature>
<dbReference type="InterPro" id="IPR036938">
    <property type="entry name" value="PAP2/HPO_sf"/>
</dbReference>
<organism evidence="3">
    <name type="scientific">marine sediment metagenome</name>
    <dbReference type="NCBI Taxonomy" id="412755"/>
    <lineage>
        <taxon>unclassified sequences</taxon>
        <taxon>metagenomes</taxon>
        <taxon>ecological metagenomes</taxon>
    </lineage>
</organism>
<protein>
    <recommendedName>
        <fullName evidence="2">Phosphatidic acid phosphatase type 2/haloperoxidase domain-containing protein</fullName>
    </recommendedName>
</protein>